<organism evidence="1 2">
    <name type="scientific">Geomicrobium sediminis</name>
    <dbReference type="NCBI Taxonomy" id="1347788"/>
    <lineage>
        <taxon>Bacteria</taxon>
        <taxon>Bacillati</taxon>
        <taxon>Bacillota</taxon>
        <taxon>Bacilli</taxon>
        <taxon>Bacillales</taxon>
        <taxon>Geomicrobium</taxon>
    </lineage>
</organism>
<gene>
    <name evidence="1" type="ORF">JOD17_002930</name>
</gene>
<sequence length="114" mass="13027">MAIDDNPISITIKWVELIREGGGRKEVPREIGPLKCRKYLAKAPGLNKSTDVQGSRKSQHDFNLLVPYDARLPLTIKDELTVPMHGMSFRFLSITPQYQSDELVCYHCELERVI</sequence>
<name>A0ABS2PEI0_9BACL</name>
<protein>
    <recommendedName>
        <fullName evidence="3">Phage head-tail adapter protein</fullName>
    </recommendedName>
</protein>
<accession>A0ABS2PEI0</accession>
<evidence type="ECO:0000313" key="1">
    <source>
        <dbReference type="EMBL" id="MBM7633834.1"/>
    </source>
</evidence>
<proteinExistence type="predicted"/>
<reference evidence="1 2" key="1">
    <citation type="submission" date="2021-01" db="EMBL/GenBank/DDBJ databases">
        <title>Genomic Encyclopedia of Type Strains, Phase IV (KMG-IV): sequencing the most valuable type-strain genomes for metagenomic binning, comparative biology and taxonomic classification.</title>
        <authorList>
            <person name="Goeker M."/>
        </authorList>
    </citation>
    <scope>NUCLEOTIDE SEQUENCE [LARGE SCALE GENOMIC DNA]</scope>
    <source>
        <strain evidence="1 2">DSM 25540</strain>
    </source>
</reference>
<dbReference type="EMBL" id="JAFBEC010000008">
    <property type="protein sequence ID" value="MBM7633834.1"/>
    <property type="molecule type" value="Genomic_DNA"/>
</dbReference>
<dbReference type="RefSeq" id="WP_204698562.1">
    <property type="nucleotide sequence ID" value="NZ_JAFBEC010000008.1"/>
</dbReference>
<keyword evidence="2" id="KW-1185">Reference proteome</keyword>
<dbReference type="Proteomes" id="UP000741863">
    <property type="component" value="Unassembled WGS sequence"/>
</dbReference>
<comment type="caution">
    <text evidence="1">The sequence shown here is derived from an EMBL/GenBank/DDBJ whole genome shotgun (WGS) entry which is preliminary data.</text>
</comment>
<evidence type="ECO:0008006" key="3">
    <source>
        <dbReference type="Google" id="ProtNLM"/>
    </source>
</evidence>
<evidence type="ECO:0000313" key="2">
    <source>
        <dbReference type="Proteomes" id="UP000741863"/>
    </source>
</evidence>